<dbReference type="SUPFAM" id="SSF53448">
    <property type="entry name" value="Nucleotide-diphospho-sugar transferases"/>
    <property type="match status" value="1"/>
</dbReference>
<evidence type="ECO:0000313" key="3">
    <source>
        <dbReference type="Proteomes" id="UP000321935"/>
    </source>
</evidence>
<sequence>MSLKSPLISIIVATYNSSHVLRYAMQSVLDSDYQNWEMIVIGDCCTDDTEEMVLGFNDPRISFSNLEQNSGQQAKPTNVALGKVKGEYIAFLNQDDFYFKDHLSKCVVEIMQSQAEFMIVPGIKISPSTPQDLENNSFAAEMYAVHPQGKFSAHIFSIASTWFVHHSVPKKIGDWKMEKELFVTPSQEWLFRAHTKDIAFHFPRRVGVIIIHSAERKGFYTENNSFEHDYFFSRIHDLAFKLSLLEKAAVKSSSDYNHQVFKNRNNPIRRIIAKPFHRILKSFGIHPTTFRLYLKWKKRGKFIGHLKAIAEQPKEEGVNEKS</sequence>
<dbReference type="PANTHER" id="PTHR22916:SF3">
    <property type="entry name" value="UDP-GLCNAC:BETAGAL BETA-1,3-N-ACETYLGLUCOSAMINYLTRANSFERASE-LIKE PROTEIN 1"/>
    <property type="match status" value="1"/>
</dbReference>
<dbReference type="Gene3D" id="3.90.550.10">
    <property type="entry name" value="Spore Coat Polysaccharide Biosynthesis Protein SpsA, Chain A"/>
    <property type="match status" value="1"/>
</dbReference>
<dbReference type="CDD" id="cd00761">
    <property type="entry name" value="Glyco_tranf_GTA_type"/>
    <property type="match status" value="1"/>
</dbReference>
<evidence type="ECO:0000259" key="1">
    <source>
        <dbReference type="Pfam" id="PF00535"/>
    </source>
</evidence>
<dbReference type="EMBL" id="VORW01000002">
    <property type="protein sequence ID" value="TXE13650.1"/>
    <property type="molecule type" value="Genomic_DNA"/>
</dbReference>
<dbReference type="Pfam" id="PF00535">
    <property type="entry name" value="Glycos_transf_2"/>
    <property type="match status" value="1"/>
</dbReference>
<dbReference type="GO" id="GO:0016758">
    <property type="term" value="F:hexosyltransferase activity"/>
    <property type="evidence" value="ECO:0007669"/>
    <property type="project" value="UniProtKB-ARBA"/>
</dbReference>
<evidence type="ECO:0000313" key="2">
    <source>
        <dbReference type="EMBL" id="TXE13650.1"/>
    </source>
</evidence>
<name>A0A5C7AXW3_9BACT</name>
<dbReference type="InterPro" id="IPR029044">
    <property type="entry name" value="Nucleotide-diphossugar_trans"/>
</dbReference>
<accession>A0A5C7AXW3</accession>
<comment type="caution">
    <text evidence="2">The sequence shown here is derived from an EMBL/GenBank/DDBJ whole genome shotgun (WGS) entry which is preliminary data.</text>
</comment>
<reference evidence="2 3" key="1">
    <citation type="submission" date="2019-08" db="EMBL/GenBank/DDBJ databases">
        <title>Genomes sequence of Algoriphagus aquimarinus ACAM450.</title>
        <authorList>
            <person name="Bowman J.P."/>
        </authorList>
    </citation>
    <scope>NUCLEOTIDE SEQUENCE [LARGE SCALE GENOMIC DNA]</scope>
    <source>
        <strain evidence="2 3">ACAM 450</strain>
    </source>
</reference>
<keyword evidence="2" id="KW-0808">Transferase</keyword>
<proteinExistence type="predicted"/>
<organism evidence="2 3">
    <name type="scientific">Algoriphagus aquimarinus</name>
    <dbReference type="NCBI Taxonomy" id="237018"/>
    <lineage>
        <taxon>Bacteria</taxon>
        <taxon>Pseudomonadati</taxon>
        <taxon>Bacteroidota</taxon>
        <taxon>Cytophagia</taxon>
        <taxon>Cytophagales</taxon>
        <taxon>Cyclobacteriaceae</taxon>
        <taxon>Algoriphagus</taxon>
    </lineage>
</organism>
<dbReference type="PANTHER" id="PTHR22916">
    <property type="entry name" value="GLYCOSYLTRANSFERASE"/>
    <property type="match status" value="1"/>
</dbReference>
<protein>
    <submittedName>
        <fullName evidence="2">Glycosyltransferase family 2 protein</fullName>
    </submittedName>
</protein>
<gene>
    <name evidence="2" type="ORF">ESV85_06670</name>
</gene>
<dbReference type="OrthoDB" id="597270at2"/>
<dbReference type="Proteomes" id="UP000321935">
    <property type="component" value="Unassembled WGS sequence"/>
</dbReference>
<feature type="domain" description="Glycosyltransferase 2-like" evidence="1">
    <location>
        <begin position="9"/>
        <end position="132"/>
    </location>
</feature>
<dbReference type="InterPro" id="IPR001173">
    <property type="entry name" value="Glyco_trans_2-like"/>
</dbReference>
<dbReference type="AlphaFoldDB" id="A0A5C7AXW3"/>